<sequence>MDDKVVVIGGGLGGLTTAYLLAKGGKKVTVVEKKTYPFHRVCGEYVSNEVKNFLIKENLYPYEHDPINISTFRLSAISGKMVDLPLDLGGFGISRYHFDQFLYEKCLEINVQFLLETQVLDVNYNNKSNLFDVNLSDGTSITSNYVLGAFGKRSKMDKSLSRPFINTRTPYIGVKYHVKTDFPSHIVALHNFEGGYLGINKVAKDTFNICYLGSKHQLKKYGNISEMEKQVLHKNPIISALFHNSDFLFEKPEVINEVNFSSKEPINNHILMIGDASGLITPLCGNGMAIAIHSGKLAAEAILQNKNRNDIERQYVDNWTKNFKTRLRVGRTVQKLFGTNLSSNIAVALLQKSSYIGTQIIKNTHGRIIV</sequence>
<dbReference type="RefSeq" id="WP_035074495.1">
    <property type="nucleotide sequence ID" value="NZ_JMIH01000021.1"/>
</dbReference>
<dbReference type="eggNOG" id="COG0644">
    <property type="taxonomic scope" value="Bacteria"/>
</dbReference>
<dbReference type="PRINTS" id="PR00420">
    <property type="entry name" value="RNGMNOXGNASE"/>
</dbReference>
<name>A0A074KZK8_9BACT</name>
<protein>
    <submittedName>
        <fullName evidence="1">FAD-dependent oxidoreductase</fullName>
    </submittedName>
</protein>
<dbReference type="Gene3D" id="3.50.50.60">
    <property type="entry name" value="FAD/NAD(P)-binding domain"/>
    <property type="match status" value="1"/>
</dbReference>
<organism evidence="1 2">
    <name type="scientific">Anditalea andensis</name>
    <dbReference type="NCBI Taxonomy" id="1048983"/>
    <lineage>
        <taxon>Bacteria</taxon>
        <taxon>Pseudomonadati</taxon>
        <taxon>Bacteroidota</taxon>
        <taxon>Cytophagia</taxon>
        <taxon>Cytophagales</taxon>
        <taxon>Cytophagaceae</taxon>
        <taxon>Anditalea</taxon>
    </lineage>
</organism>
<dbReference type="Proteomes" id="UP000027821">
    <property type="component" value="Unassembled WGS sequence"/>
</dbReference>
<dbReference type="InterPro" id="IPR050407">
    <property type="entry name" value="Geranylgeranyl_reductase"/>
</dbReference>
<dbReference type="STRING" id="1048983.EL17_11975"/>
<dbReference type="InterPro" id="IPR036188">
    <property type="entry name" value="FAD/NAD-bd_sf"/>
</dbReference>
<evidence type="ECO:0000313" key="1">
    <source>
        <dbReference type="EMBL" id="KEO73610.1"/>
    </source>
</evidence>
<dbReference type="OrthoDB" id="1142316at2"/>
<dbReference type="SUPFAM" id="SSF51905">
    <property type="entry name" value="FAD/NAD(P)-binding domain"/>
    <property type="match status" value="1"/>
</dbReference>
<proteinExistence type="predicted"/>
<comment type="caution">
    <text evidence="1">The sequence shown here is derived from an EMBL/GenBank/DDBJ whole genome shotgun (WGS) entry which is preliminary data.</text>
</comment>
<dbReference type="Pfam" id="PF13450">
    <property type="entry name" value="NAD_binding_8"/>
    <property type="match status" value="1"/>
</dbReference>
<gene>
    <name evidence="1" type="ORF">EL17_11975</name>
</gene>
<keyword evidence="2" id="KW-1185">Reference proteome</keyword>
<reference evidence="1 2" key="1">
    <citation type="submission" date="2014-04" db="EMBL/GenBank/DDBJ databases">
        <title>Characterization and application of a salt tolerant electro-active bacterium.</title>
        <authorList>
            <person name="Yang L."/>
            <person name="Wei S."/>
            <person name="Tay Q.X.M."/>
        </authorList>
    </citation>
    <scope>NUCLEOTIDE SEQUENCE [LARGE SCALE GENOMIC DNA]</scope>
    <source>
        <strain evidence="1 2">LY1</strain>
    </source>
</reference>
<dbReference type="PANTHER" id="PTHR42685:SF22">
    <property type="entry name" value="CONDITIONED MEDIUM FACTOR RECEPTOR 1"/>
    <property type="match status" value="1"/>
</dbReference>
<evidence type="ECO:0000313" key="2">
    <source>
        <dbReference type="Proteomes" id="UP000027821"/>
    </source>
</evidence>
<dbReference type="PANTHER" id="PTHR42685">
    <property type="entry name" value="GERANYLGERANYL DIPHOSPHATE REDUCTASE"/>
    <property type="match status" value="1"/>
</dbReference>
<dbReference type="EMBL" id="JMIH01000021">
    <property type="protein sequence ID" value="KEO73610.1"/>
    <property type="molecule type" value="Genomic_DNA"/>
</dbReference>
<dbReference type="AlphaFoldDB" id="A0A074KZK8"/>
<accession>A0A074KZK8</accession>